<dbReference type="EMBL" id="JAQQWI010000005">
    <property type="protein sequence ID" value="KAK8035757.1"/>
    <property type="molecule type" value="Genomic_DNA"/>
</dbReference>
<accession>A0ABR1SN82</accession>
<dbReference type="PANTHER" id="PTHR21310">
    <property type="entry name" value="AMINOGLYCOSIDE PHOSPHOTRANSFERASE-RELATED-RELATED"/>
    <property type="match status" value="1"/>
</dbReference>
<sequence length="519" mass="58656">MADQTPSNTGSDAGIVRLDEFCNCTDKCTCPGEYRAGPVARNSQLRELCRTLWPDAIHEKTVFGRELDHDFNLHYPVGLTYEDEGKENLKFVVVQIPLYHEDVEKYAQNLRYLDKFPGIRSLVPKVLQFDTTRDNPLGRPYLVRSSLAGKPLNELYNKMTPEEKVLVAAELGRTWLKLEGVGGLYSGSHVPIGQDEEAEEDDEVAPQYKSMMRIKPFGLVEDEYNDKLDWDKIRDSIAQGEDKDRDQVLDRFNLLEDMPAMTAREILLLTFERRIQRNRHWANRAWENDHLEPALEIVRDLVNNEANAAGKPVVAGLADWHFTEWAPRFTTCQPPAWLWTPGAVHDAENPIPETHDFVYPKREPLDAVQPVHDAGQAVKRAFDDAAGQYFQAAAYNPDAVFARRYFVVAADNTGWSSCELKELDYLAREWVERKARHDRVFAMYLAAARRSGVQTKPDDGPGCELCRKSIVKCGGSGEGGCLQPGEEIDGRAVAQKKLLAAAKKKLENLKEVARAISEL</sequence>
<protein>
    <recommendedName>
        <fullName evidence="4">Aminoglycoside phosphotransferase domain-containing protein</fullName>
    </recommendedName>
</protein>
<proteinExistence type="predicted"/>
<evidence type="ECO:0008006" key="4">
    <source>
        <dbReference type="Google" id="ProtNLM"/>
    </source>
</evidence>
<evidence type="ECO:0000313" key="2">
    <source>
        <dbReference type="EMBL" id="KAK8035757.1"/>
    </source>
</evidence>
<evidence type="ECO:0000256" key="1">
    <source>
        <dbReference type="SAM" id="Coils"/>
    </source>
</evidence>
<dbReference type="InterPro" id="IPR051678">
    <property type="entry name" value="AGP_Transferase"/>
</dbReference>
<evidence type="ECO:0000313" key="3">
    <source>
        <dbReference type="Proteomes" id="UP001396898"/>
    </source>
</evidence>
<gene>
    <name evidence="2" type="ORF">PG991_001830</name>
</gene>
<keyword evidence="3" id="KW-1185">Reference proteome</keyword>
<organism evidence="2 3">
    <name type="scientific">Apiospora marii</name>
    <dbReference type="NCBI Taxonomy" id="335849"/>
    <lineage>
        <taxon>Eukaryota</taxon>
        <taxon>Fungi</taxon>
        <taxon>Dikarya</taxon>
        <taxon>Ascomycota</taxon>
        <taxon>Pezizomycotina</taxon>
        <taxon>Sordariomycetes</taxon>
        <taxon>Xylariomycetidae</taxon>
        <taxon>Amphisphaeriales</taxon>
        <taxon>Apiosporaceae</taxon>
        <taxon>Apiospora</taxon>
    </lineage>
</organism>
<dbReference type="Proteomes" id="UP001396898">
    <property type="component" value="Unassembled WGS sequence"/>
</dbReference>
<reference evidence="2 3" key="1">
    <citation type="submission" date="2023-01" db="EMBL/GenBank/DDBJ databases">
        <title>Analysis of 21 Apiospora genomes using comparative genomics revels a genus with tremendous synthesis potential of carbohydrate active enzymes and secondary metabolites.</title>
        <authorList>
            <person name="Sorensen T."/>
        </authorList>
    </citation>
    <scope>NUCLEOTIDE SEQUENCE [LARGE SCALE GENOMIC DNA]</scope>
    <source>
        <strain evidence="2 3">CBS 20057</strain>
    </source>
</reference>
<feature type="coiled-coil region" evidence="1">
    <location>
        <begin position="492"/>
        <end position="519"/>
    </location>
</feature>
<name>A0ABR1SN82_9PEZI</name>
<dbReference type="PANTHER" id="PTHR21310:SF56">
    <property type="entry name" value="AMINOGLYCOSIDE PHOSPHOTRANSFERASE DOMAIN-CONTAINING PROTEIN"/>
    <property type="match status" value="1"/>
</dbReference>
<keyword evidence="1" id="KW-0175">Coiled coil</keyword>
<comment type="caution">
    <text evidence="2">The sequence shown here is derived from an EMBL/GenBank/DDBJ whole genome shotgun (WGS) entry which is preliminary data.</text>
</comment>